<reference evidence="1 2" key="1">
    <citation type="submission" date="2016-02" db="EMBL/GenBank/DDBJ databases">
        <title>Genome sequence of Tissierella creatinophila DSM 6911.</title>
        <authorList>
            <person name="Poehlein A."/>
            <person name="Daniel R."/>
        </authorList>
    </citation>
    <scope>NUCLEOTIDE SEQUENCE [LARGE SCALE GENOMIC DNA]</scope>
    <source>
        <strain evidence="1 2">DSM 6911</strain>
    </source>
</reference>
<name>A0A1U7M6X7_TISCR</name>
<accession>A0A1U7M6X7</accession>
<protein>
    <submittedName>
        <fullName evidence="1">Uncharacterized protein</fullName>
    </submittedName>
</protein>
<proteinExistence type="predicted"/>
<keyword evidence="2" id="KW-1185">Reference proteome</keyword>
<dbReference type="EMBL" id="LTDM01000013">
    <property type="protein sequence ID" value="OLS02948.1"/>
    <property type="molecule type" value="Genomic_DNA"/>
</dbReference>
<dbReference type="OrthoDB" id="9954750at2"/>
<comment type="caution">
    <text evidence="1">The sequence shown here is derived from an EMBL/GenBank/DDBJ whole genome shotgun (WGS) entry which is preliminary data.</text>
</comment>
<dbReference type="AlphaFoldDB" id="A0A1U7M6X7"/>
<dbReference type="PROSITE" id="PS51257">
    <property type="entry name" value="PROKAR_LIPOPROTEIN"/>
    <property type="match status" value="1"/>
</dbReference>
<dbReference type="RefSeq" id="WP_075725800.1">
    <property type="nucleotide sequence ID" value="NZ_LTDM01000013.1"/>
</dbReference>
<gene>
    <name evidence="1" type="ORF">TICRE_10050</name>
</gene>
<evidence type="ECO:0000313" key="2">
    <source>
        <dbReference type="Proteomes" id="UP000186112"/>
    </source>
</evidence>
<organism evidence="1 2">
    <name type="scientific">Tissierella creatinophila DSM 6911</name>
    <dbReference type="NCBI Taxonomy" id="1123403"/>
    <lineage>
        <taxon>Bacteria</taxon>
        <taxon>Bacillati</taxon>
        <taxon>Bacillota</taxon>
        <taxon>Tissierellia</taxon>
        <taxon>Tissierellales</taxon>
        <taxon>Tissierellaceae</taxon>
        <taxon>Tissierella</taxon>
    </lineage>
</organism>
<dbReference type="Proteomes" id="UP000186112">
    <property type="component" value="Unassembled WGS sequence"/>
</dbReference>
<evidence type="ECO:0000313" key="1">
    <source>
        <dbReference type="EMBL" id="OLS02948.1"/>
    </source>
</evidence>
<sequence length="207" mass="23558">MKIRKSLITIIIFIFSGLLLVSCKQNNTSSSDISLDFLITPQKMVFHSNDQLIALNKAENKAKANIKLINEKYSDLSKISEKDIKIQEEIHNEIRDVLNSGKTIENKSTIENIFNHLRELKGDYVDSFEDDIVAKIYLVEDTETSSVVSLENAYIRMLILLKDGNMIIPKGIMSDSKTELKPTGKIGYIRIKLPDKLKDELEKLVEV</sequence>